<evidence type="ECO:0000313" key="1">
    <source>
        <dbReference type="EMBL" id="KAG0573038.1"/>
    </source>
</evidence>
<protein>
    <submittedName>
        <fullName evidence="1">Uncharacterized protein</fullName>
    </submittedName>
</protein>
<evidence type="ECO:0000313" key="2">
    <source>
        <dbReference type="Proteomes" id="UP000822688"/>
    </source>
</evidence>
<dbReference type="EMBL" id="CM026426">
    <property type="protein sequence ID" value="KAG0573038.1"/>
    <property type="molecule type" value="Genomic_DNA"/>
</dbReference>
<accession>A0A8T0HR60</accession>
<gene>
    <name evidence="1" type="ORF">KC19_VG143400</name>
</gene>
<organism evidence="1 2">
    <name type="scientific">Ceratodon purpureus</name>
    <name type="common">Fire moss</name>
    <name type="synonym">Dicranum purpureum</name>
    <dbReference type="NCBI Taxonomy" id="3225"/>
    <lineage>
        <taxon>Eukaryota</taxon>
        <taxon>Viridiplantae</taxon>
        <taxon>Streptophyta</taxon>
        <taxon>Embryophyta</taxon>
        <taxon>Bryophyta</taxon>
        <taxon>Bryophytina</taxon>
        <taxon>Bryopsida</taxon>
        <taxon>Dicranidae</taxon>
        <taxon>Pseudoditrichales</taxon>
        <taxon>Ditrichaceae</taxon>
        <taxon>Ceratodon</taxon>
    </lineage>
</organism>
<name>A0A8T0HR60_CERPU</name>
<dbReference type="Proteomes" id="UP000822688">
    <property type="component" value="Chromosome V"/>
</dbReference>
<sequence length="95" mass="10314">MIRVPCKILRTSILEGHEPGSTDAVRPEGEPTWTPPLKSCLRDALGTPTCLVNRGGTSPARLRFRRCVGAKAVAEVRLDHHMSICKRGIHGDVGC</sequence>
<proteinExistence type="predicted"/>
<dbReference type="AlphaFoldDB" id="A0A8T0HR60"/>
<reference evidence="1" key="1">
    <citation type="submission" date="2020-06" db="EMBL/GenBank/DDBJ databases">
        <title>WGS assembly of Ceratodon purpureus strain R40.</title>
        <authorList>
            <person name="Carey S.B."/>
            <person name="Jenkins J."/>
            <person name="Shu S."/>
            <person name="Lovell J.T."/>
            <person name="Sreedasyam A."/>
            <person name="Maumus F."/>
            <person name="Tiley G.P."/>
            <person name="Fernandez-Pozo N."/>
            <person name="Barry K."/>
            <person name="Chen C."/>
            <person name="Wang M."/>
            <person name="Lipzen A."/>
            <person name="Daum C."/>
            <person name="Saski C.A."/>
            <person name="Payton A.C."/>
            <person name="Mcbreen J.C."/>
            <person name="Conrad R.E."/>
            <person name="Kollar L.M."/>
            <person name="Olsson S."/>
            <person name="Huttunen S."/>
            <person name="Landis J.B."/>
            <person name="Wickett N.J."/>
            <person name="Johnson M.G."/>
            <person name="Rensing S.A."/>
            <person name="Grimwood J."/>
            <person name="Schmutz J."/>
            <person name="Mcdaniel S.F."/>
        </authorList>
    </citation>
    <scope>NUCLEOTIDE SEQUENCE</scope>
    <source>
        <strain evidence="1">R40</strain>
    </source>
</reference>
<keyword evidence="2" id="KW-1185">Reference proteome</keyword>
<comment type="caution">
    <text evidence="1">The sequence shown here is derived from an EMBL/GenBank/DDBJ whole genome shotgun (WGS) entry which is preliminary data.</text>
</comment>